<feature type="compositionally biased region" description="Basic and acidic residues" evidence="1">
    <location>
        <begin position="19"/>
        <end position="39"/>
    </location>
</feature>
<comment type="caution">
    <text evidence="2">The sequence shown here is derived from an EMBL/GenBank/DDBJ whole genome shotgun (WGS) entry which is preliminary data.</text>
</comment>
<gene>
    <name evidence="2" type="ORF">CUR178_00248</name>
</gene>
<sequence>MSPSDLSSSTASPLSTPESESRRALAADDTRAALSKEHRGQCWHTKEEVLPLLIKPVRCLAVVRALTAPPPNASSQLSKFKTKSFDARERCSVADDQRTDAKTDVSYAAKVKKRPREPEYVKDDIYRLRIKPVRNLAICRVPPADGGVLAEEASLHSRLLSAPVAARFTATGARSGAATVRGDDVRKEDQRQAYEYAKADIVSLRVKPLKGYAVYRVL</sequence>
<dbReference type="Proteomes" id="UP000674179">
    <property type="component" value="Chromosome 36"/>
</dbReference>
<feature type="region of interest" description="Disordered" evidence="1">
    <location>
        <begin position="1"/>
        <end position="39"/>
    </location>
</feature>
<evidence type="ECO:0000256" key="1">
    <source>
        <dbReference type="SAM" id="MobiDB-lite"/>
    </source>
</evidence>
<dbReference type="GeneID" id="94167549"/>
<dbReference type="AlphaFoldDB" id="A0A836GKK6"/>
<organism evidence="2 3">
    <name type="scientific">Leishmania enriettii</name>
    <dbReference type="NCBI Taxonomy" id="5663"/>
    <lineage>
        <taxon>Eukaryota</taxon>
        <taxon>Discoba</taxon>
        <taxon>Euglenozoa</taxon>
        <taxon>Kinetoplastea</taxon>
        <taxon>Metakinetoplastina</taxon>
        <taxon>Trypanosomatida</taxon>
        <taxon>Trypanosomatidae</taxon>
        <taxon>Leishmaniinae</taxon>
        <taxon>Leishmania</taxon>
    </lineage>
</organism>
<evidence type="ECO:0000313" key="2">
    <source>
        <dbReference type="EMBL" id="KAG5465543.1"/>
    </source>
</evidence>
<keyword evidence="3" id="KW-1185">Reference proteome</keyword>
<name>A0A836GKK6_LEIEN</name>
<protein>
    <submittedName>
        <fullName evidence="2">Uncharacterized protein</fullName>
    </submittedName>
</protein>
<dbReference type="RefSeq" id="XP_067688142.1">
    <property type="nucleotide sequence ID" value="XM_067832039.1"/>
</dbReference>
<dbReference type="KEGG" id="lenr:94167549"/>
<feature type="compositionally biased region" description="Low complexity" evidence="1">
    <location>
        <begin position="1"/>
        <end position="18"/>
    </location>
</feature>
<dbReference type="OrthoDB" id="266734at2759"/>
<evidence type="ECO:0000313" key="3">
    <source>
        <dbReference type="Proteomes" id="UP000674179"/>
    </source>
</evidence>
<reference evidence="2 3" key="1">
    <citation type="submission" date="2021-02" db="EMBL/GenBank/DDBJ databases">
        <title>Leishmania (Mundinia) enrietti genome sequencing and assembly.</title>
        <authorList>
            <person name="Almutairi H."/>
            <person name="Gatherer D."/>
        </authorList>
    </citation>
    <scope>NUCLEOTIDE SEQUENCE [LARGE SCALE GENOMIC DNA]</scope>
    <source>
        <strain evidence="2">CUR178</strain>
    </source>
</reference>
<accession>A0A836GKK6</accession>
<proteinExistence type="predicted"/>
<dbReference type="EMBL" id="JAFHKP010000036">
    <property type="protein sequence ID" value="KAG5465543.1"/>
    <property type="molecule type" value="Genomic_DNA"/>
</dbReference>